<organism evidence="1 2">
    <name type="scientific">Calorimonas adulescens</name>
    <dbReference type="NCBI Taxonomy" id="2606906"/>
    <lineage>
        <taxon>Bacteria</taxon>
        <taxon>Bacillati</taxon>
        <taxon>Bacillota</taxon>
        <taxon>Clostridia</taxon>
        <taxon>Thermoanaerobacterales</taxon>
        <taxon>Thermoanaerobacteraceae</taxon>
        <taxon>Calorimonas</taxon>
    </lineage>
</organism>
<dbReference type="AlphaFoldDB" id="A0A5D8QDC2"/>
<accession>A0A5D8QDC2</accession>
<dbReference type="EMBL" id="VTPS01000008">
    <property type="protein sequence ID" value="TZE82144.1"/>
    <property type="molecule type" value="Genomic_DNA"/>
</dbReference>
<evidence type="ECO:0000313" key="1">
    <source>
        <dbReference type="EMBL" id="TZE82144.1"/>
    </source>
</evidence>
<proteinExistence type="predicted"/>
<comment type="caution">
    <text evidence="1">The sequence shown here is derived from an EMBL/GenBank/DDBJ whole genome shotgun (WGS) entry which is preliminary data.</text>
</comment>
<evidence type="ECO:0000313" key="2">
    <source>
        <dbReference type="Proteomes" id="UP000322976"/>
    </source>
</evidence>
<gene>
    <name evidence="1" type="ORF">FWJ32_06545</name>
</gene>
<reference evidence="1 2" key="1">
    <citation type="submission" date="2019-08" db="EMBL/GenBank/DDBJ databases">
        <title>Calorimonas adulescens gen. nov., sp. nov., an anaerobic thermophilic bacterium from Sakhalin hot spring.</title>
        <authorList>
            <person name="Khomyakova M.A."/>
            <person name="Merkel A.Y."/>
            <person name="Novikov A."/>
            <person name="Bonch-Osmolovskaya E.A."/>
            <person name="Slobodkin A.I."/>
        </authorList>
    </citation>
    <scope>NUCLEOTIDE SEQUENCE [LARGE SCALE GENOMIC DNA]</scope>
    <source>
        <strain evidence="1 2">A05MB</strain>
    </source>
</reference>
<name>A0A5D8QDC2_9THEO</name>
<protein>
    <submittedName>
        <fullName evidence="1">Uncharacterized protein</fullName>
    </submittedName>
</protein>
<keyword evidence="2" id="KW-1185">Reference proteome</keyword>
<dbReference type="RefSeq" id="WP_149545161.1">
    <property type="nucleotide sequence ID" value="NZ_VTPS01000008.1"/>
</dbReference>
<dbReference type="Proteomes" id="UP000322976">
    <property type="component" value="Unassembled WGS sequence"/>
</dbReference>
<sequence length="104" mass="11470">MGPVSDVNYSFFKFLLIYSVLTSEVYSNAIYGAGDILALSTRINYLTELPGDNNNGINGIMLMTLLVVFSIKDKEVYKSLNEACNTLFWIGVLKKFTPSLSSGV</sequence>